<proteinExistence type="inferred from homology"/>
<dbReference type="HOGENOM" id="CLU_1621522_0_0_1"/>
<dbReference type="eggNOG" id="KOG1192">
    <property type="taxonomic scope" value="Eukaryota"/>
</dbReference>
<dbReference type="STRING" id="65489.A0A0D3F284"/>
<dbReference type="SUPFAM" id="SSF53756">
    <property type="entry name" value="UDP-Glycosyltransferase/glycogen phosphorylase"/>
    <property type="match status" value="1"/>
</dbReference>
<dbReference type="Gramene" id="OBART02G08070.1">
    <property type="protein sequence ID" value="OBART02G08070.1"/>
    <property type="gene ID" value="OBART02G08070"/>
</dbReference>
<dbReference type="Gene3D" id="3.40.50.2000">
    <property type="entry name" value="Glycogen Phosphorylase B"/>
    <property type="match status" value="1"/>
</dbReference>
<evidence type="ECO:0008006" key="4">
    <source>
        <dbReference type="Google" id="ProtNLM"/>
    </source>
</evidence>
<dbReference type="Proteomes" id="UP000026960">
    <property type="component" value="Chromosome 2"/>
</dbReference>
<name>A0A0D3F284_9ORYZ</name>
<dbReference type="PaxDb" id="65489-OBART02G08070.1"/>
<evidence type="ECO:0000256" key="1">
    <source>
        <dbReference type="ARBA" id="ARBA00009995"/>
    </source>
</evidence>
<evidence type="ECO:0000313" key="3">
    <source>
        <dbReference type="Proteomes" id="UP000026960"/>
    </source>
</evidence>
<accession>A0A0D3F284</accession>
<sequence length="164" mass="17535">MAPTPDSVSATSPPPPLPPPHFVIVPFPAQGHTIPMVDLARLLAERGARASLVVTPVNAARLRGVADHAARAKLPLEIVEVSFSPSAADAGLPPGVENVDQITDYAHFRPFFDVMRHLAAPLEAYLRALPRWVVMGTGVAPVTKFGDGNTLSTLPFQNAVFYVR</sequence>
<organism evidence="2">
    <name type="scientific">Oryza barthii</name>
    <dbReference type="NCBI Taxonomy" id="65489"/>
    <lineage>
        <taxon>Eukaryota</taxon>
        <taxon>Viridiplantae</taxon>
        <taxon>Streptophyta</taxon>
        <taxon>Embryophyta</taxon>
        <taxon>Tracheophyta</taxon>
        <taxon>Spermatophyta</taxon>
        <taxon>Magnoliopsida</taxon>
        <taxon>Liliopsida</taxon>
        <taxon>Poales</taxon>
        <taxon>Poaceae</taxon>
        <taxon>BOP clade</taxon>
        <taxon>Oryzoideae</taxon>
        <taxon>Oryzeae</taxon>
        <taxon>Oryzinae</taxon>
        <taxon>Oryza</taxon>
    </lineage>
</organism>
<dbReference type="PANTHER" id="PTHR48047">
    <property type="entry name" value="GLYCOSYLTRANSFERASE"/>
    <property type="match status" value="1"/>
</dbReference>
<evidence type="ECO:0000313" key="2">
    <source>
        <dbReference type="EnsemblPlants" id="OBART02G08070.1"/>
    </source>
</evidence>
<dbReference type="EnsemblPlants" id="OBART02G08070.1">
    <property type="protein sequence ID" value="OBART02G08070.1"/>
    <property type="gene ID" value="OBART02G08070"/>
</dbReference>
<dbReference type="PANTHER" id="PTHR48047:SF25">
    <property type="entry name" value="OS02G0207100 PROTEIN"/>
    <property type="match status" value="1"/>
</dbReference>
<protein>
    <recommendedName>
        <fullName evidence="4">Glycosyltransferase</fullName>
    </recommendedName>
</protein>
<comment type="similarity">
    <text evidence="1">Belongs to the UDP-glycosyltransferase family.</text>
</comment>
<dbReference type="GO" id="GO:0035251">
    <property type="term" value="F:UDP-glucosyltransferase activity"/>
    <property type="evidence" value="ECO:0007669"/>
    <property type="project" value="TreeGrafter"/>
</dbReference>
<reference evidence="2" key="2">
    <citation type="submission" date="2015-03" db="UniProtKB">
        <authorList>
            <consortium name="EnsemblPlants"/>
        </authorList>
    </citation>
    <scope>IDENTIFICATION</scope>
</reference>
<dbReference type="AlphaFoldDB" id="A0A0D3F284"/>
<reference evidence="2" key="1">
    <citation type="journal article" date="2009" name="Rice">
        <title>De Novo Next Generation Sequencing of Plant Genomes.</title>
        <authorList>
            <person name="Rounsley S."/>
            <person name="Marri P.R."/>
            <person name="Yu Y."/>
            <person name="He R."/>
            <person name="Sisneros N."/>
            <person name="Goicoechea J.L."/>
            <person name="Lee S.J."/>
            <person name="Angelova A."/>
            <person name="Kudrna D."/>
            <person name="Luo M."/>
            <person name="Affourtit J."/>
            <person name="Desany B."/>
            <person name="Knight J."/>
            <person name="Niazi F."/>
            <person name="Egholm M."/>
            <person name="Wing R.A."/>
        </authorList>
    </citation>
    <scope>NUCLEOTIDE SEQUENCE [LARGE SCALE GENOMIC DNA]</scope>
    <source>
        <strain evidence="2">cv. IRGC 105608</strain>
    </source>
</reference>
<keyword evidence="3" id="KW-1185">Reference proteome</keyword>